<dbReference type="FunFam" id="1.20.1280.50:FF:000060">
    <property type="entry name" value="F-box only protein 13"/>
    <property type="match status" value="1"/>
</dbReference>
<keyword evidence="2" id="KW-0472">Membrane</keyword>
<evidence type="ECO:0000313" key="4">
    <source>
        <dbReference type="EMBL" id="BAT78931.1"/>
    </source>
</evidence>
<dbReference type="SMART" id="SM00256">
    <property type="entry name" value="FBOX"/>
    <property type="match status" value="1"/>
</dbReference>
<dbReference type="Proteomes" id="UP000291084">
    <property type="component" value="Chromosome 2"/>
</dbReference>
<dbReference type="SUPFAM" id="SSF81383">
    <property type="entry name" value="F-box domain"/>
    <property type="match status" value="1"/>
</dbReference>
<dbReference type="InterPro" id="IPR036047">
    <property type="entry name" value="F-box-like_dom_sf"/>
</dbReference>
<feature type="compositionally biased region" description="Basic and acidic residues" evidence="1">
    <location>
        <begin position="1"/>
        <end position="16"/>
    </location>
</feature>
<protein>
    <recommendedName>
        <fullName evidence="3">F-box domain-containing protein</fullName>
    </recommendedName>
</protein>
<organism evidence="4 5">
    <name type="scientific">Vigna angularis var. angularis</name>
    <dbReference type="NCBI Taxonomy" id="157739"/>
    <lineage>
        <taxon>Eukaryota</taxon>
        <taxon>Viridiplantae</taxon>
        <taxon>Streptophyta</taxon>
        <taxon>Embryophyta</taxon>
        <taxon>Tracheophyta</taxon>
        <taxon>Spermatophyta</taxon>
        <taxon>Magnoliopsida</taxon>
        <taxon>eudicotyledons</taxon>
        <taxon>Gunneridae</taxon>
        <taxon>Pentapetalae</taxon>
        <taxon>rosids</taxon>
        <taxon>fabids</taxon>
        <taxon>Fabales</taxon>
        <taxon>Fabaceae</taxon>
        <taxon>Papilionoideae</taxon>
        <taxon>50 kb inversion clade</taxon>
        <taxon>NPAAA clade</taxon>
        <taxon>indigoferoid/millettioid clade</taxon>
        <taxon>Phaseoleae</taxon>
        <taxon>Vigna</taxon>
    </lineage>
</organism>
<proteinExistence type="predicted"/>
<evidence type="ECO:0000256" key="2">
    <source>
        <dbReference type="SAM" id="Phobius"/>
    </source>
</evidence>
<evidence type="ECO:0000313" key="5">
    <source>
        <dbReference type="Proteomes" id="UP000291084"/>
    </source>
</evidence>
<feature type="region of interest" description="Disordered" evidence="1">
    <location>
        <begin position="1"/>
        <end position="52"/>
    </location>
</feature>
<gene>
    <name evidence="4" type="primary">Vigan.02G169200</name>
    <name evidence="4" type="ORF">VIGAN_02169200</name>
</gene>
<feature type="domain" description="F-box" evidence="3">
    <location>
        <begin position="187"/>
        <end position="232"/>
    </location>
</feature>
<dbReference type="Pfam" id="PF00646">
    <property type="entry name" value="F-box"/>
    <property type="match status" value="1"/>
</dbReference>
<accession>A0A0S3RE88</accession>
<dbReference type="CDD" id="cd22157">
    <property type="entry name" value="F-box_AtFBW1-like"/>
    <property type="match status" value="1"/>
</dbReference>
<keyword evidence="5" id="KW-1185">Reference proteome</keyword>
<name>A0A0S3RE88_PHAAN</name>
<reference evidence="4 5" key="1">
    <citation type="journal article" date="2015" name="Sci. Rep.">
        <title>The power of single molecule real-time sequencing technology in the de novo assembly of a eukaryotic genome.</title>
        <authorList>
            <person name="Sakai H."/>
            <person name="Naito K."/>
            <person name="Ogiso-Tanaka E."/>
            <person name="Takahashi Y."/>
            <person name="Iseki K."/>
            <person name="Muto C."/>
            <person name="Satou K."/>
            <person name="Teruya K."/>
            <person name="Shiroma A."/>
            <person name="Shimoji M."/>
            <person name="Hirano T."/>
            <person name="Itoh T."/>
            <person name="Kaga A."/>
            <person name="Tomooka N."/>
        </authorList>
    </citation>
    <scope>NUCLEOTIDE SEQUENCE [LARGE SCALE GENOMIC DNA]</scope>
    <source>
        <strain evidence="5">cv. Shumari</strain>
    </source>
</reference>
<feature type="region of interest" description="Disordered" evidence="1">
    <location>
        <begin position="67"/>
        <end position="99"/>
    </location>
</feature>
<keyword evidence="2" id="KW-1133">Transmembrane helix</keyword>
<feature type="compositionally biased region" description="Basic and acidic residues" evidence="1">
    <location>
        <begin position="24"/>
        <end position="39"/>
    </location>
</feature>
<dbReference type="PROSITE" id="PS50181">
    <property type="entry name" value="FBOX"/>
    <property type="match status" value="1"/>
</dbReference>
<dbReference type="AlphaFoldDB" id="A0A0S3RE88"/>
<dbReference type="Gene3D" id="1.20.1280.50">
    <property type="match status" value="1"/>
</dbReference>
<evidence type="ECO:0000256" key="1">
    <source>
        <dbReference type="SAM" id="MobiDB-lite"/>
    </source>
</evidence>
<feature type="compositionally biased region" description="Acidic residues" evidence="1">
    <location>
        <begin position="73"/>
        <end position="84"/>
    </location>
</feature>
<evidence type="ECO:0000259" key="3">
    <source>
        <dbReference type="PROSITE" id="PS50181"/>
    </source>
</evidence>
<dbReference type="EMBL" id="AP015035">
    <property type="protein sequence ID" value="BAT78931.1"/>
    <property type="molecule type" value="Genomic_DNA"/>
</dbReference>
<dbReference type="InterPro" id="IPR001810">
    <property type="entry name" value="F-box_dom"/>
</dbReference>
<sequence>MDEQHMHVEEEVHVEDFTSSVSNDVREVHGDERQGHEGQQDVDEGEGDKGLVDVDVNVDEVDDIEGAVSVEVNENEESGSEDANDIAHSQKNPYDRGLSNDESYVVHGGSNLKFIKNDNIRVRVRSLVLLWILVLVMEVLQIVVSFPQLVFGLVVEMPLLFTPNFWPMEHSWKRKSQENEDFLHLNDFSLDDLNEDLLERVLSWLPTSSFFRHTSVCKRWKSAAASVSFKLACSQKP</sequence>
<feature type="transmembrane region" description="Helical" evidence="2">
    <location>
        <begin position="122"/>
        <end position="143"/>
    </location>
</feature>
<keyword evidence="2" id="KW-0812">Transmembrane</keyword>